<evidence type="ECO:0000256" key="4">
    <source>
        <dbReference type="ARBA" id="ARBA00022737"/>
    </source>
</evidence>
<proteinExistence type="predicted"/>
<dbReference type="EMBL" id="KZ305093">
    <property type="protein sequence ID" value="PIA27606.1"/>
    <property type="molecule type" value="Genomic_DNA"/>
</dbReference>
<organism evidence="11 12">
    <name type="scientific">Aquilegia coerulea</name>
    <name type="common">Rocky mountain columbine</name>
    <dbReference type="NCBI Taxonomy" id="218851"/>
    <lineage>
        <taxon>Eukaryota</taxon>
        <taxon>Viridiplantae</taxon>
        <taxon>Streptophyta</taxon>
        <taxon>Embryophyta</taxon>
        <taxon>Tracheophyta</taxon>
        <taxon>Spermatophyta</taxon>
        <taxon>Magnoliopsida</taxon>
        <taxon>Ranunculales</taxon>
        <taxon>Ranunculaceae</taxon>
        <taxon>Thalictroideae</taxon>
        <taxon>Aquilegia</taxon>
    </lineage>
</organism>
<evidence type="ECO:0000259" key="10">
    <source>
        <dbReference type="PROSITE" id="PS50011"/>
    </source>
</evidence>
<sequence length="647" mass="70990">MVFVGLIRPTFFIFLCFIHSPLVFSATEIDSLLKLKKSFKDENNKLESWVPNSNPCNVSKPWEGIICYEGTVAGLRLGEMELGGEIDVSALEELKNLRSIGFTNNSFTGPIPEFNRLGALKALYLTGNAFSGEINGDYFVKMESLKKLWLGHNKFTGLIPVSLTKLSNLKELHLEGNEFSGKIPEFEHSLKDIDFSNNKFDGLIPTSLATFNASSFQGNEGLCGKPLDKVCPTANSAATQSSESTGSGMVTAAIITLVFVLLLLFVATGVVLRRRRQFDVLGREAFDDPIEMHVAPPSTSRKEIEAAGAASSRSVTSSRKGSQHGKGAGAGDLIVVNEERGVFGLPDLMKAAAEVLGNGSLGSAYKAVMTNGVAVVVKRMRDMNKVAKDGFDMELRRLGSLHHRNILTPLAYHYRKEEKLVVYEYVPRGSLLFLLHGDRGSCQAELDWPTRLKIIHGIARGMAFLHTELASYNLPHGNLKSSNIFLGSDYEPLLSDYGFWSVVNPTQAAQAMFAYKAPEATEYHLASPKSDVYCFGIVILEILTGKFPSQYLHNGTGGTDVVQWVLSALLEGKETELFDPEIASASESYNEMEQLLYIGAACVEQSPEKRLAMRDAVRKIEEIQVAEGRAPTLKEEYAKLSSSPPMM</sequence>
<evidence type="ECO:0000313" key="11">
    <source>
        <dbReference type="EMBL" id="PIA27606.1"/>
    </source>
</evidence>
<dbReference type="AlphaFoldDB" id="A0A2G5C8M0"/>
<protein>
    <recommendedName>
        <fullName evidence="10">Protein kinase domain-containing protein</fullName>
    </recommendedName>
</protein>
<dbReference type="SUPFAM" id="SSF52058">
    <property type="entry name" value="L domain-like"/>
    <property type="match status" value="1"/>
</dbReference>
<name>A0A2G5C8M0_AQUCA</name>
<dbReference type="GO" id="GO:0004672">
    <property type="term" value="F:protein kinase activity"/>
    <property type="evidence" value="ECO:0007669"/>
    <property type="project" value="InterPro"/>
</dbReference>
<keyword evidence="5 8" id="KW-1133">Transmembrane helix</keyword>
<evidence type="ECO:0000256" key="5">
    <source>
        <dbReference type="ARBA" id="ARBA00022989"/>
    </source>
</evidence>
<dbReference type="InParanoid" id="A0A2G5C8M0"/>
<dbReference type="OrthoDB" id="418615at2759"/>
<feature type="chain" id="PRO_5013814740" description="Protein kinase domain-containing protein" evidence="9">
    <location>
        <begin position="26"/>
        <end position="647"/>
    </location>
</feature>
<dbReference type="InterPro" id="IPR001611">
    <property type="entry name" value="Leu-rich_rpt"/>
</dbReference>
<dbReference type="SUPFAM" id="SSF56112">
    <property type="entry name" value="Protein kinase-like (PK-like)"/>
    <property type="match status" value="1"/>
</dbReference>
<dbReference type="InterPro" id="IPR032675">
    <property type="entry name" value="LRR_dom_sf"/>
</dbReference>
<dbReference type="InterPro" id="IPR046959">
    <property type="entry name" value="PRK1-6/SRF4-like"/>
</dbReference>
<keyword evidence="9" id="KW-0732">Signal</keyword>
<dbReference type="STRING" id="218851.A0A2G5C8M0"/>
<evidence type="ECO:0000256" key="2">
    <source>
        <dbReference type="ARBA" id="ARBA00022614"/>
    </source>
</evidence>
<evidence type="ECO:0000313" key="12">
    <source>
        <dbReference type="Proteomes" id="UP000230069"/>
    </source>
</evidence>
<dbReference type="InterPro" id="IPR013210">
    <property type="entry name" value="LRR_N_plant-typ"/>
</dbReference>
<dbReference type="Pfam" id="PF07714">
    <property type="entry name" value="PK_Tyr_Ser-Thr"/>
    <property type="match status" value="1"/>
</dbReference>
<dbReference type="InterPro" id="IPR001245">
    <property type="entry name" value="Ser-Thr/Tyr_kinase_cat_dom"/>
</dbReference>
<reference evidence="11 12" key="1">
    <citation type="submission" date="2017-09" db="EMBL/GenBank/DDBJ databases">
        <title>WGS assembly of Aquilegia coerulea Goldsmith.</title>
        <authorList>
            <person name="Hodges S."/>
            <person name="Kramer E."/>
            <person name="Nordborg M."/>
            <person name="Tomkins J."/>
            <person name="Borevitz J."/>
            <person name="Derieg N."/>
            <person name="Yan J."/>
            <person name="Mihaltcheva S."/>
            <person name="Hayes R.D."/>
            <person name="Rokhsar D."/>
        </authorList>
    </citation>
    <scope>NUCLEOTIDE SEQUENCE [LARGE SCALE GENOMIC DNA]</scope>
    <source>
        <strain evidence="12">cv. Goldsmith</strain>
    </source>
</reference>
<dbReference type="Pfam" id="PF08263">
    <property type="entry name" value="LRRNT_2"/>
    <property type="match status" value="1"/>
</dbReference>
<dbReference type="FunCoup" id="A0A2G5C8M0">
    <property type="interactions" value="78"/>
</dbReference>
<feature type="compositionally biased region" description="Low complexity" evidence="7">
    <location>
        <begin position="306"/>
        <end position="320"/>
    </location>
</feature>
<accession>A0A2G5C8M0</accession>
<evidence type="ECO:0000256" key="8">
    <source>
        <dbReference type="SAM" id="Phobius"/>
    </source>
</evidence>
<comment type="subcellular location">
    <subcellularLocation>
        <location evidence="1">Membrane</location>
    </subcellularLocation>
</comment>
<dbReference type="Gene3D" id="3.30.200.20">
    <property type="entry name" value="Phosphorylase Kinase, domain 1"/>
    <property type="match status" value="1"/>
</dbReference>
<dbReference type="InterPro" id="IPR011009">
    <property type="entry name" value="Kinase-like_dom_sf"/>
</dbReference>
<feature type="transmembrane region" description="Helical" evidence="8">
    <location>
        <begin position="249"/>
        <end position="272"/>
    </location>
</feature>
<dbReference type="GO" id="GO:0016020">
    <property type="term" value="C:membrane"/>
    <property type="evidence" value="ECO:0007669"/>
    <property type="project" value="UniProtKB-SubCell"/>
</dbReference>
<evidence type="ECO:0000256" key="3">
    <source>
        <dbReference type="ARBA" id="ARBA00022692"/>
    </source>
</evidence>
<evidence type="ECO:0000256" key="1">
    <source>
        <dbReference type="ARBA" id="ARBA00004370"/>
    </source>
</evidence>
<keyword evidence="3 8" id="KW-0812">Transmembrane</keyword>
<gene>
    <name evidence="11" type="ORF">AQUCO_07600049v1</name>
</gene>
<keyword evidence="12" id="KW-1185">Reference proteome</keyword>
<keyword evidence="2" id="KW-0433">Leucine-rich repeat</keyword>
<dbReference type="Gene3D" id="3.80.10.10">
    <property type="entry name" value="Ribonuclease Inhibitor"/>
    <property type="match status" value="2"/>
</dbReference>
<evidence type="ECO:0000256" key="7">
    <source>
        <dbReference type="SAM" id="MobiDB-lite"/>
    </source>
</evidence>
<dbReference type="PANTHER" id="PTHR48007">
    <property type="entry name" value="LEUCINE-RICH REPEAT RECEPTOR-LIKE PROTEIN KINASE PXC1"/>
    <property type="match status" value="1"/>
</dbReference>
<dbReference type="InterPro" id="IPR000719">
    <property type="entry name" value="Prot_kinase_dom"/>
</dbReference>
<feature type="region of interest" description="Disordered" evidence="7">
    <location>
        <begin position="292"/>
        <end position="327"/>
    </location>
</feature>
<keyword evidence="6 8" id="KW-0472">Membrane</keyword>
<keyword evidence="4" id="KW-0677">Repeat</keyword>
<dbReference type="Proteomes" id="UP000230069">
    <property type="component" value="Unassembled WGS sequence"/>
</dbReference>
<dbReference type="GO" id="GO:0005524">
    <property type="term" value="F:ATP binding"/>
    <property type="evidence" value="ECO:0007669"/>
    <property type="project" value="InterPro"/>
</dbReference>
<dbReference type="PROSITE" id="PS50011">
    <property type="entry name" value="PROTEIN_KINASE_DOM"/>
    <property type="match status" value="1"/>
</dbReference>
<evidence type="ECO:0000256" key="9">
    <source>
        <dbReference type="SAM" id="SignalP"/>
    </source>
</evidence>
<dbReference type="PANTHER" id="PTHR48007:SF38">
    <property type="entry name" value="LEUCINE-RICH REPEAT PROTEIN KINASE FAMILY PROTEIN"/>
    <property type="match status" value="1"/>
</dbReference>
<feature type="signal peptide" evidence="9">
    <location>
        <begin position="1"/>
        <end position="25"/>
    </location>
</feature>
<feature type="domain" description="Protein kinase" evidence="10">
    <location>
        <begin position="350"/>
        <end position="633"/>
    </location>
</feature>
<dbReference type="Gene3D" id="1.10.510.10">
    <property type="entry name" value="Transferase(Phosphotransferase) domain 1"/>
    <property type="match status" value="1"/>
</dbReference>
<dbReference type="Pfam" id="PF00560">
    <property type="entry name" value="LRR_1"/>
    <property type="match status" value="1"/>
</dbReference>
<dbReference type="Pfam" id="PF13855">
    <property type="entry name" value="LRR_8"/>
    <property type="match status" value="1"/>
</dbReference>
<evidence type="ECO:0000256" key="6">
    <source>
        <dbReference type="ARBA" id="ARBA00023136"/>
    </source>
</evidence>